<sequence>MKRHPALREFSDDHHRGLVHALRLRRAAAGEGGELGEVARAFERFFREETEEHFEKEERVLLPVAEAAGVSPQEPDIRRMLGEHVEIRRLVRRLEEEAAAGNVRPETLREAGRLLEDHIRLEERRVFPMLERSLSEETLAELRRRIAAFSVDQGGGSNP</sequence>
<reference evidence="5" key="1">
    <citation type="journal article" date="2019" name="Microbiol. Resour. Announc.">
        <title>Complete Genome Sequence of Rubrobacter xylanophilus Strain AA3-22, Isolated from Arima Onsen in Japan.</title>
        <authorList>
            <person name="Tomariguchi N."/>
            <person name="Miyazaki K."/>
        </authorList>
    </citation>
    <scope>NUCLEOTIDE SEQUENCE [LARGE SCALE GENOMIC DNA]</scope>
    <source>
        <strain evidence="5">AA3-22</strain>
    </source>
</reference>
<evidence type="ECO:0000256" key="3">
    <source>
        <dbReference type="ARBA" id="ARBA00023004"/>
    </source>
</evidence>
<feature type="domain" description="Hemerythrin-like" evidence="4">
    <location>
        <begin position="12"/>
        <end position="130"/>
    </location>
</feature>
<gene>
    <name evidence="5" type="ORF">RxyAA322_04960</name>
</gene>
<organism evidence="5 6">
    <name type="scientific">Rubrobacter xylanophilus</name>
    <dbReference type="NCBI Taxonomy" id="49319"/>
    <lineage>
        <taxon>Bacteria</taxon>
        <taxon>Bacillati</taxon>
        <taxon>Actinomycetota</taxon>
        <taxon>Rubrobacteria</taxon>
        <taxon>Rubrobacterales</taxon>
        <taxon>Rubrobacteraceae</taxon>
        <taxon>Rubrobacter</taxon>
    </lineage>
</organism>
<evidence type="ECO:0000313" key="5">
    <source>
        <dbReference type="EMBL" id="BBL78642.1"/>
    </source>
</evidence>
<dbReference type="Pfam" id="PF01814">
    <property type="entry name" value="Hemerythrin"/>
    <property type="match status" value="1"/>
</dbReference>
<proteinExistence type="inferred from homology"/>
<evidence type="ECO:0000259" key="4">
    <source>
        <dbReference type="Pfam" id="PF01814"/>
    </source>
</evidence>
<accession>A0A510HFA8</accession>
<keyword evidence="6" id="KW-1185">Reference proteome</keyword>
<dbReference type="RefSeq" id="WP_172620628.1">
    <property type="nucleotide sequence ID" value="NZ_AP019791.1"/>
</dbReference>
<dbReference type="AlphaFoldDB" id="A0A510HFA8"/>
<evidence type="ECO:0000313" key="6">
    <source>
        <dbReference type="Proteomes" id="UP000318065"/>
    </source>
</evidence>
<dbReference type="EMBL" id="AP019791">
    <property type="protein sequence ID" value="BBL78642.1"/>
    <property type="molecule type" value="Genomic_DNA"/>
</dbReference>
<keyword evidence="2" id="KW-0479">Metal-binding</keyword>
<dbReference type="InterPro" id="IPR012312">
    <property type="entry name" value="Hemerythrin-like"/>
</dbReference>
<evidence type="ECO:0000256" key="2">
    <source>
        <dbReference type="ARBA" id="ARBA00022723"/>
    </source>
</evidence>
<dbReference type="Proteomes" id="UP000318065">
    <property type="component" value="Chromosome"/>
</dbReference>
<dbReference type="SUPFAM" id="SSF47188">
    <property type="entry name" value="Hemerythrin-like"/>
    <property type="match status" value="1"/>
</dbReference>
<dbReference type="InterPro" id="IPR035938">
    <property type="entry name" value="Hemerythrin-like_sf"/>
</dbReference>
<protein>
    <recommendedName>
        <fullName evidence="4">Hemerythrin-like domain-containing protein</fullName>
    </recommendedName>
</protein>
<evidence type="ECO:0000256" key="1">
    <source>
        <dbReference type="ARBA" id="ARBA00010587"/>
    </source>
</evidence>
<comment type="similarity">
    <text evidence="1">Belongs to the hemerythrin family.</text>
</comment>
<keyword evidence="3" id="KW-0408">Iron</keyword>
<dbReference type="GO" id="GO:0046872">
    <property type="term" value="F:metal ion binding"/>
    <property type="evidence" value="ECO:0007669"/>
    <property type="project" value="UniProtKB-KW"/>
</dbReference>
<name>A0A510HFA8_9ACTN</name>
<dbReference type="Gene3D" id="1.20.120.520">
    <property type="entry name" value="nmb1532 protein domain like"/>
    <property type="match status" value="1"/>
</dbReference>